<evidence type="ECO:0000313" key="2">
    <source>
        <dbReference type="Proteomes" id="UP000287033"/>
    </source>
</evidence>
<protein>
    <submittedName>
        <fullName evidence="1">Uncharacterized protein</fullName>
    </submittedName>
</protein>
<dbReference type="SUPFAM" id="SSF49265">
    <property type="entry name" value="Fibronectin type III"/>
    <property type="match status" value="1"/>
</dbReference>
<dbReference type="EMBL" id="BEZZ01046988">
    <property type="protein sequence ID" value="GCC40762.1"/>
    <property type="molecule type" value="Genomic_DNA"/>
</dbReference>
<sequence length="110" mass="12425">PSRKRRDTFGIANATLGVNNTTLPERHGNNSNPERKTDYPFFENKVWYKDRTVISNLRHFTTYRVDIHACNHEALKLGCSVSAFVFARTMPAGEGVSWSAVCLIFDSSLC</sequence>
<dbReference type="Gene3D" id="2.60.40.10">
    <property type="entry name" value="Immunoglobulins"/>
    <property type="match status" value="1"/>
</dbReference>
<evidence type="ECO:0000313" key="1">
    <source>
        <dbReference type="EMBL" id="GCC40762.1"/>
    </source>
</evidence>
<gene>
    <name evidence="1" type="ORF">chiPu_0024835</name>
</gene>
<dbReference type="Proteomes" id="UP000287033">
    <property type="component" value="Unassembled WGS sequence"/>
</dbReference>
<reference evidence="1 2" key="1">
    <citation type="journal article" date="2018" name="Nat. Ecol. Evol.">
        <title>Shark genomes provide insights into elasmobranch evolution and the origin of vertebrates.</title>
        <authorList>
            <person name="Hara Y"/>
            <person name="Yamaguchi K"/>
            <person name="Onimaru K"/>
            <person name="Kadota M"/>
            <person name="Koyanagi M"/>
            <person name="Keeley SD"/>
            <person name="Tatsumi K"/>
            <person name="Tanaka K"/>
            <person name="Motone F"/>
            <person name="Kageyama Y"/>
            <person name="Nozu R"/>
            <person name="Adachi N"/>
            <person name="Nishimura O"/>
            <person name="Nakagawa R"/>
            <person name="Tanegashima C"/>
            <person name="Kiyatake I"/>
            <person name="Matsumoto R"/>
            <person name="Murakumo K"/>
            <person name="Nishida K"/>
            <person name="Terakita A"/>
            <person name="Kuratani S"/>
            <person name="Sato K"/>
            <person name="Hyodo S Kuraku.S."/>
        </authorList>
    </citation>
    <scope>NUCLEOTIDE SEQUENCE [LARGE SCALE GENOMIC DNA]</scope>
</reference>
<proteinExistence type="predicted"/>
<dbReference type="InterPro" id="IPR036116">
    <property type="entry name" value="FN3_sf"/>
</dbReference>
<dbReference type="AlphaFoldDB" id="A0A401TDP6"/>
<dbReference type="STRING" id="137246.A0A401TDP6"/>
<organism evidence="1 2">
    <name type="scientific">Chiloscyllium punctatum</name>
    <name type="common">Brownbanded bambooshark</name>
    <name type="synonym">Hemiscyllium punctatum</name>
    <dbReference type="NCBI Taxonomy" id="137246"/>
    <lineage>
        <taxon>Eukaryota</taxon>
        <taxon>Metazoa</taxon>
        <taxon>Chordata</taxon>
        <taxon>Craniata</taxon>
        <taxon>Vertebrata</taxon>
        <taxon>Chondrichthyes</taxon>
        <taxon>Elasmobranchii</taxon>
        <taxon>Galeomorphii</taxon>
        <taxon>Galeoidea</taxon>
        <taxon>Orectolobiformes</taxon>
        <taxon>Hemiscylliidae</taxon>
        <taxon>Chiloscyllium</taxon>
    </lineage>
</organism>
<accession>A0A401TDP6</accession>
<name>A0A401TDP6_CHIPU</name>
<comment type="caution">
    <text evidence="1">The sequence shown here is derived from an EMBL/GenBank/DDBJ whole genome shotgun (WGS) entry which is preliminary data.</text>
</comment>
<feature type="non-terminal residue" evidence="1">
    <location>
        <position position="1"/>
    </location>
</feature>
<keyword evidence="2" id="KW-1185">Reference proteome</keyword>
<dbReference type="OrthoDB" id="9904240at2759"/>
<dbReference type="InterPro" id="IPR013783">
    <property type="entry name" value="Ig-like_fold"/>
</dbReference>